<dbReference type="AlphaFoldDB" id="A0A1Y1S2E5"/>
<reference evidence="1 2" key="1">
    <citation type="submission" date="2017-03" db="EMBL/GenBank/DDBJ databases">
        <title>Draft Genome sequence of Marispirochaeta sp. strain JC444.</title>
        <authorList>
            <person name="Shivani Y."/>
            <person name="Subhash Y."/>
            <person name="Sasikala C."/>
            <person name="Ramana C."/>
        </authorList>
    </citation>
    <scope>NUCLEOTIDE SEQUENCE [LARGE SCALE GENOMIC DNA]</scope>
    <source>
        <strain evidence="1 2">JC444</strain>
    </source>
</reference>
<evidence type="ECO:0000313" key="1">
    <source>
        <dbReference type="EMBL" id="ORC37913.1"/>
    </source>
</evidence>
<comment type="caution">
    <text evidence="1">The sequence shown here is derived from an EMBL/GenBank/DDBJ whole genome shotgun (WGS) entry which is preliminary data.</text>
</comment>
<organism evidence="1 2">
    <name type="scientific">Marispirochaeta aestuarii</name>
    <dbReference type="NCBI Taxonomy" id="1963862"/>
    <lineage>
        <taxon>Bacteria</taxon>
        <taxon>Pseudomonadati</taxon>
        <taxon>Spirochaetota</taxon>
        <taxon>Spirochaetia</taxon>
        <taxon>Spirochaetales</taxon>
        <taxon>Spirochaetaceae</taxon>
        <taxon>Marispirochaeta</taxon>
    </lineage>
</organism>
<accession>A0A1Y1S2E5</accession>
<gene>
    <name evidence="1" type="ORF">B4O97_02635</name>
</gene>
<name>A0A1Y1S2E5_9SPIO</name>
<dbReference type="EMBL" id="MWQY01000002">
    <property type="protein sequence ID" value="ORC37913.1"/>
    <property type="molecule type" value="Genomic_DNA"/>
</dbReference>
<evidence type="ECO:0000313" key="2">
    <source>
        <dbReference type="Proteomes" id="UP000192343"/>
    </source>
</evidence>
<protein>
    <submittedName>
        <fullName evidence="1">Uncharacterized protein</fullName>
    </submittedName>
</protein>
<dbReference type="Proteomes" id="UP000192343">
    <property type="component" value="Unassembled WGS sequence"/>
</dbReference>
<dbReference type="RefSeq" id="WP_083048043.1">
    <property type="nucleotide sequence ID" value="NZ_MWQY01000002.1"/>
</dbReference>
<dbReference type="OrthoDB" id="359943at2"/>
<proteinExistence type="predicted"/>
<dbReference type="STRING" id="1963862.B4O97_02635"/>
<keyword evidence="2" id="KW-1185">Reference proteome</keyword>
<sequence length="212" mass="23783">MKKVITLFAILGLLIPMFGLDFPMPEHQFAQGDWKLLGDRLYQMDEDEPLAKANIRIPQAGPMVYAFNVRYEGGGEDLHGGFGIHVFADSVHPRKSWGSGKSYLLWLNYDADPVSDNIPKGLSAQVYHSVSHTRMDLVKSIDLNKYAYLLNAENLDTEVPVRIVVNGLTGRVRIYSDLYPGYYVYFDIGDGKPMKGEWIALRTNGMAASFGM</sequence>